<dbReference type="Proteomes" id="UP000242715">
    <property type="component" value="Unassembled WGS sequence"/>
</dbReference>
<dbReference type="AlphaFoldDB" id="A0A2Z6NXW0"/>
<proteinExistence type="predicted"/>
<sequence>MAASSPKEKKNTNVNGVIVRVYVESVKTRSTKKTKPRENHRNEETMGYGYDRRAMLLARSRYLRKSASEKVPLKVSLPIVQSSPKIKSKIISYQPVRICSCSPSMETVPSLTIRGRNELKEKKEDNKYEKRKSSEKYSPMFLDKMKKILRQLSCKEI</sequence>
<accession>A0A2Z6NXW0</accession>
<organism evidence="1 2">
    <name type="scientific">Trifolium subterraneum</name>
    <name type="common">Subterranean clover</name>
    <dbReference type="NCBI Taxonomy" id="3900"/>
    <lineage>
        <taxon>Eukaryota</taxon>
        <taxon>Viridiplantae</taxon>
        <taxon>Streptophyta</taxon>
        <taxon>Embryophyta</taxon>
        <taxon>Tracheophyta</taxon>
        <taxon>Spermatophyta</taxon>
        <taxon>Magnoliopsida</taxon>
        <taxon>eudicotyledons</taxon>
        <taxon>Gunneridae</taxon>
        <taxon>Pentapetalae</taxon>
        <taxon>rosids</taxon>
        <taxon>fabids</taxon>
        <taxon>Fabales</taxon>
        <taxon>Fabaceae</taxon>
        <taxon>Papilionoideae</taxon>
        <taxon>50 kb inversion clade</taxon>
        <taxon>NPAAA clade</taxon>
        <taxon>Hologalegina</taxon>
        <taxon>IRL clade</taxon>
        <taxon>Trifolieae</taxon>
        <taxon>Trifolium</taxon>
    </lineage>
</organism>
<evidence type="ECO:0000313" key="2">
    <source>
        <dbReference type="Proteomes" id="UP000242715"/>
    </source>
</evidence>
<dbReference type="OrthoDB" id="847067at2759"/>
<name>A0A2Z6NXW0_TRISU</name>
<reference evidence="2" key="1">
    <citation type="journal article" date="2017" name="Front. Plant Sci.">
        <title>Climate Clever Clovers: New Paradigm to Reduce the Environmental Footprint of Ruminants by Breeding Low Methanogenic Forages Utilizing Haplotype Variation.</title>
        <authorList>
            <person name="Kaur P."/>
            <person name="Appels R."/>
            <person name="Bayer P.E."/>
            <person name="Keeble-Gagnere G."/>
            <person name="Wang J."/>
            <person name="Hirakawa H."/>
            <person name="Shirasawa K."/>
            <person name="Vercoe P."/>
            <person name="Stefanova K."/>
            <person name="Durmic Z."/>
            <person name="Nichols P."/>
            <person name="Revell C."/>
            <person name="Isobe S.N."/>
            <person name="Edwards D."/>
            <person name="Erskine W."/>
        </authorList>
    </citation>
    <scope>NUCLEOTIDE SEQUENCE [LARGE SCALE GENOMIC DNA]</scope>
    <source>
        <strain evidence="2">cv. Daliak</strain>
    </source>
</reference>
<protein>
    <submittedName>
        <fullName evidence="1">Uncharacterized protein</fullName>
    </submittedName>
</protein>
<dbReference type="EMBL" id="DF974511">
    <property type="protein sequence ID" value="GAU49051.1"/>
    <property type="molecule type" value="Genomic_DNA"/>
</dbReference>
<evidence type="ECO:0000313" key="1">
    <source>
        <dbReference type="EMBL" id="GAU49051.1"/>
    </source>
</evidence>
<gene>
    <name evidence="1" type="ORF">TSUD_134340</name>
</gene>
<keyword evidence="2" id="KW-1185">Reference proteome</keyword>